<proteinExistence type="predicted"/>
<feature type="region of interest" description="Disordered" evidence="1">
    <location>
        <begin position="36"/>
        <end position="60"/>
    </location>
</feature>
<accession>A0A0A9H275</accession>
<reference evidence="2" key="2">
    <citation type="journal article" date="2015" name="Data Brief">
        <title>Shoot transcriptome of the giant reed, Arundo donax.</title>
        <authorList>
            <person name="Barrero R.A."/>
            <person name="Guerrero F.D."/>
            <person name="Moolhuijzen P."/>
            <person name="Goolsby J.A."/>
            <person name="Tidwell J."/>
            <person name="Bellgard S.E."/>
            <person name="Bellgard M.I."/>
        </authorList>
    </citation>
    <scope>NUCLEOTIDE SEQUENCE</scope>
    <source>
        <tissue evidence="2">Shoot tissue taken approximately 20 cm above the soil surface</tissue>
    </source>
</reference>
<name>A0A0A9H275_ARUDO</name>
<organism evidence="2">
    <name type="scientific">Arundo donax</name>
    <name type="common">Giant reed</name>
    <name type="synonym">Donax arundinaceus</name>
    <dbReference type="NCBI Taxonomy" id="35708"/>
    <lineage>
        <taxon>Eukaryota</taxon>
        <taxon>Viridiplantae</taxon>
        <taxon>Streptophyta</taxon>
        <taxon>Embryophyta</taxon>
        <taxon>Tracheophyta</taxon>
        <taxon>Spermatophyta</taxon>
        <taxon>Magnoliopsida</taxon>
        <taxon>Liliopsida</taxon>
        <taxon>Poales</taxon>
        <taxon>Poaceae</taxon>
        <taxon>PACMAD clade</taxon>
        <taxon>Arundinoideae</taxon>
        <taxon>Arundineae</taxon>
        <taxon>Arundo</taxon>
    </lineage>
</organism>
<dbReference type="AlphaFoldDB" id="A0A0A9H275"/>
<evidence type="ECO:0000313" key="2">
    <source>
        <dbReference type="EMBL" id="JAE29899.1"/>
    </source>
</evidence>
<sequence length="60" mass="7258">MFHQPPMVWQLQNDESIHIRHIQDLALSCFEHLTSDEQGTDRQRRHSELEQKKFTENEVL</sequence>
<protein>
    <submittedName>
        <fullName evidence="2">Uncharacterized protein</fullName>
    </submittedName>
</protein>
<reference evidence="2" key="1">
    <citation type="submission" date="2014-09" db="EMBL/GenBank/DDBJ databases">
        <authorList>
            <person name="Magalhaes I.L.F."/>
            <person name="Oliveira U."/>
            <person name="Santos F.R."/>
            <person name="Vidigal T.H.D.A."/>
            <person name="Brescovit A.D."/>
            <person name="Santos A.J."/>
        </authorList>
    </citation>
    <scope>NUCLEOTIDE SEQUENCE</scope>
    <source>
        <tissue evidence="2">Shoot tissue taken approximately 20 cm above the soil surface</tissue>
    </source>
</reference>
<dbReference type="EMBL" id="GBRH01167997">
    <property type="protein sequence ID" value="JAE29899.1"/>
    <property type="molecule type" value="Transcribed_RNA"/>
</dbReference>
<evidence type="ECO:0000256" key="1">
    <source>
        <dbReference type="SAM" id="MobiDB-lite"/>
    </source>
</evidence>